<dbReference type="SUPFAM" id="SSF47413">
    <property type="entry name" value="lambda repressor-like DNA-binding domains"/>
    <property type="match status" value="1"/>
</dbReference>
<dbReference type="CDD" id="cd00093">
    <property type="entry name" value="HTH_XRE"/>
    <property type="match status" value="1"/>
</dbReference>
<comment type="caution">
    <text evidence="1">The sequence shown here is derived from an EMBL/GenBank/DDBJ whole genome shotgun (WGS) entry which is preliminary data.</text>
</comment>
<dbReference type="PROSITE" id="PS50943">
    <property type="entry name" value="HTH_CROC1"/>
    <property type="match status" value="1"/>
</dbReference>
<proteinExistence type="predicted"/>
<accession>A0A316MCV0</accession>
<dbReference type="GeneID" id="90543978"/>
<evidence type="ECO:0000313" key="1">
    <source>
        <dbReference type="EMBL" id="PWL55039.1"/>
    </source>
</evidence>
<reference evidence="1 2" key="1">
    <citation type="submission" date="2018-03" db="EMBL/GenBank/DDBJ databases">
        <title>The uncultured portion of the human microbiome is neutrally assembled.</title>
        <authorList>
            <person name="Jeraldo P."/>
            <person name="Boardman L."/>
            <person name="White B.A."/>
            <person name="Nelson H."/>
            <person name="Goldenfeld N."/>
            <person name="Chia N."/>
        </authorList>
    </citation>
    <scope>NUCLEOTIDE SEQUENCE [LARGE SCALE GENOMIC DNA]</scope>
    <source>
        <strain evidence="1">CIM:MAG 903</strain>
    </source>
</reference>
<organism evidence="1 2">
    <name type="scientific">Clostridium cadaveris</name>
    <dbReference type="NCBI Taxonomy" id="1529"/>
    <lineage>
        <taxon>Bacteria</taxon>
        <taxon>Bacillati</taxon>
        <taxon>Bacillota</taxon>
        <taxon>Clostridia</taxon>
        <taxon>Eubacteriales</taxon>
        <taxon>Clostridiaceae</taxon>
        <taxon>Clostridium</taxon>
    </lineage>
</organism>
<gene>
    <name evidence="1" type="ORF">DBY38_02740</name>
</gene>
<dbReference type="GO" id="GO:0003677">
    <property type="term" value="F:DNA binding"/>
    <property type="evidence" value="ECO:0007669"/>
    <property type="project" value="InterPro"/>
</dbReference>
<evidence type="ECO:0000313" key="2">
    <source>
        <dbReference type="Proteomes" id="UP000246114"/>
    </source>
</evidence>
<dbReference type="RefSeq" id="WP_168972459.1">
    <property type="nucleotide sequence ID" value="NZ_CP076620.1"/>
</dbReference>
<dbReference type="AlphaFoldDB" id="A0A316MCV0"/>
<dbReference type="Proteomes" id="UP000246114">
    <property type="component" value="Unassembled WGS sequence"/>
</dbReference>
<dbReference type="Pfam" id="PF13443">
    <property type="entry name" value="HTH_26"/>
    <property type="match status" value="1"/>
</dbReference>
<protein>
    <submittedName>
        <fullName evidence="1">Uncharacterized protein</fullName>
    </submittedName>
</protein>
<dbReference type="InterPro" id="IPR001387">
    <property type="entry name" value="Cro/C1-type_HTH"/>
</dbReference>
<dbReference type="SMART" id="SM00530">
    <property type="entry name" value="HTH_XRE"/>
    <property type="match status" value="1"/>
</dbReference>
<dbReference type="Gene3D" id="1.10.260.40">
    <property type="entry name" value="lambda repressor-like DNA-binding domains"/>
    <property type="match status" value="1"/>
</dbReference>
<dbReference type="InterPro" id="IPR010982">
    <property type="entry name" value="Lambda_DNA-bd_dom_sf"/>
</dbReference>
<sequence>MLEYELKRIANNLKRVRCKKHFKFETIYKNTGITEERLRKIETRKASVTYKELYALSRFYEVAIDDLVFKDLK</sequence>
<name>A0A316MCV0_9CLOT</name>
<dbReference type="EMBL" id="QAMZ01000014">
    <property type="protein sequence ID" value="PWL55039.1"/>
    <property type="molecule type" value="Genomic_DNA"/>
</dbReference>